<evidence type="ECO:0008006" key="4">
    <source>
        <dbReference type="Google" id="ProtNLM"/>
    </source>
</evidence>
<dbReference type="EMBL" id="JAGGKS010000008">
    <property type="protein sequence ID" value="MBP1926772.1"/>
    <property type="molecule type" value="Genomic_DNA"/>
</dbReference>
<feature type="transmembrane region" description="Helical" evidence="1">
    <location>
        <begin position="267"/>
        <end position="284"/>
    </location>
</feature>
<dbReference type="Proteomes" id="UP001519342">
    <property type="component" value="Unassembled WGS sequence"/>
</dbReference>
<keyword evidence="1" id="KW-0812">Transmembrane</keyword>
<feature type="transmembrane region" description="Helical" evidence="1">
    <location>
        <begin position="126"/>
        <end position="149"/>
    </location>
</feature>
<feature type="transmembrane region" description="Helical" evidence="1">
    <location>
        <begin position="188"/>
        <end position="206"/>
    </location>
</feature>
<feature type="transmembrane region" description="Helical" evidence="1">
    <location>
        <begin position="97"/>
        <end position="120"/>
    </location>
</feature>
<evidence type="ECO:0000313" key="2">
    <source>
        <dbReference type="EMBL" id="MBP1926772.1"/>
    </source>
</evidence>
<feature type="transmembrane region" description="Helical" evidence="1">
    <location>
        <begin position="296"/>
        <end position="320"/>
    </location>
</feature>
<feature type="transmembrane region" description="Helical" evidence="1">
    <location>
        <begin position="438"/>
        <end position="455"/>
    </location>
</feature>
<proteinExistence type="predicted"/>
<feature type="transmembrane region" description="Helical" evidence="1">
    <location>
        <begin position="405"/>
        <end position="426"/>
    </location>
</feature>
<keyword evidence="1" id="KW-1133">Transmembrane helix</keyword>
<feature type="transmembrane region" description="Helical" evidence="1">
    <location>
        <begin position="6"/>
        <end position="22"/>
    </location>
</feature>
<comment type="caution">
    <text evidence="2">The sequence shown here is derived from an EMBL/GenBank/DDBJ whole genome shotgun (WGS) entry which is preliminary data.</text>
</comment>
<feature type="transmembrane region" description="Helical" evidence="1">
    <location>
        <begin position="56"/>
        <end position="76"/>
    </location>
</feature>
<organism evidence="2 3">
    <name type="scientific">Sedimentibacter acidaminivorans</name>
    <dbReference type="NCBI Taxonomy" id="913099"/>
    <lineage>
        <taxon>Bacteria</taxon>
        <taxon>Bacillati</taxon>
        <taxon>Bacillota</taxon>
        <taxon>Tissierellia</taxon>
        <taxon>Sedimentibacter</taxon>
    </lineage>
</organism>
<accession>A0ABS4GGW3</accession>
<protein>
    <recommendedName>
        <fullName evidence="4">Transporter</fullName>
    </recommendedName>
</protein>
<keyword evidence="3" id="KW-1185">Reference proteome</keyword>
<name>A0ABS4GGW3_9FIRM</name>
<reference evidence="2 3" key="1">
    <citation type="submission" date="2021-03" db="EMBL/GenBank/DDBJ databases">
        <title>Genomic Encyclopedia of Type Strains, Phase IV (KMG-IV): sequencing the most valuable type-strain genomes for metagenomic binning, comparative biology and taxonomic classification.</title>
        <authorList>
            <person name="Goeker M."/>
        </authorList>
    </citation>
    <scope>NUCLEOTIDE SEQUENCE [LARGE SCALE GENOMIC DNA]</scope>
    <source>
        <strain evidence="2 3">DSM 24004</strain>
    </source>
</reference>
<dbReference type="RefSeq" id="WP_209512498.1">
    <property type="nucleotide sequence ID" value="NZ_JAGGKS010000008.1"/>
</dbReference>
<sequence length="456" mass="48642">MILTSMHYLYIVMVFIILAILLMKKDIVIPCIIGIFAIGYLYSGNIVFAIQTIYNTIIYAGNEFWGIIVIISLVVSMSKALQEIGADVLIMSPIKKLMVNSTWAFFSIGLTMMIISWLVWPSPAVALVGAVLLPAAVNAGLPVIWAAVAMNLFGHGLALSSDFFIQGAPAITAKAANIGVSELMKASLPLWLTMSVVTITVAFIMLRRDMKKEGFIENNSNYTPLSNDIKETTKLIKFISIVTPIAFVADILAMWKLNLRGGDATALVGGTAIIIMLLITLTNYKFNDALDKVVEYLKDGFGFGIKIFAPVIIIGGFFFLGNEGIAKNVLGENATGLLNDISIFISQNISMSKIPAIIAQSSVAIITGLDGSGFSGLPIVGSLAYTFSNVISISKEGLAALGQIITVWVGGGTIIPWAVIPVAAICGINAADLARKNFIPVLCGLGVTIIVAIIIL</sequence>
<gene>
    <name evidence="2" type="ORF">J2Z76_002642</name>
</gene>
<evidence type="ECO:0000313" key="3">
    <source>
        <dbReference type="Proteomes" id="UP001519342"/>
    </source>
</evidence>
<keyword evidence="1" id="KW-0472">Membrane</keyword>
<feature type="transmembrane region" description="Helical" evidence="1">
    <location>
        <begin position="27"/>
        <end position="50"/>
    </location>
</feature>
<feature type="transmembrane region" description="Helical" evidence="1">
    <location>
        <begin position="235"/>
        <end position="255"/>
    </location>
</feature>
<evidence type="ECO:0000256" key="1">
    <source>
        <dbReference type="SAM" id="Phobius"/>
    </source>
</evidence>